<accession>A0A2I0X3L6</accession>
<dbReference type="Proteomes" id="UP000233837">
    <property type="component" value="Unassembled WGS sequence"/>
</dbReference>
<keyword evidence="2" id="KW-1185">Reference proteome</keyword>
<reference evidence="1 2" key="1">
    <citation type="journal article" date="2016" name="Sci. Rep.">
        <title>The Dendrobium catenatum Lindl. genome sequence provides insights into polysaccharide synthase, floral development and adaptive evolution.</title>
        <authorList>
            <person name="Zhang G.Q."/>
            <person name="Xu Q."/>
            <person name="Bian C."/>
            <person name="Tsai W.C."/>
            <person name="Yeh C.M."/>
            <person name="Liu K.W."/>
            <person name="Yoshida K."/>
            <person name="Zhang L.S."/>
            <person name="Chang S.B."/>
            <person name="Chen F."/>
            <person name="Shi Y."/>
            <person name="Su Y.Y."/>
            <person name="Zhang Y.Q."/>
            <person name="Chen L.J."/>
            <person name="Yin Y."/>
            <person name="Lin M."/>
            <person name="Huang H."/>
            <person name="Deng H."/>
            <person name="Wang Z.W."/>
            <person name="Zhu S.L."/>
            <person name="Zhao X."/>
            <person name="Deng C."/>
            <person name="Niu S.C."/>
            <person name="Huang J."/>
            <person name="Wang M."/>
            <person name="Liu G.H."/>
            <person name="Yang H.J."/>
            <person name="Xiao X.J."/>
            <person name="Hsiao Y.Y."/>
            <person name="Wu W.L."/>
            <person name="Chen Y.Y."/>
            <person name="Mitsuda N."/>
            <person name="Ohme-Takagi M."/>
            <person name="Luo Y.B."/>
            <person name="Van de Peer Y."/>
            <person name="Liu Z.J."/>
        </authorList>
    </citation>
    <scope>NUCLEOTIDE SEQUENCE [LARGE SCALE GENOMIC DNA]</scope>
    <source>
        <tissue evidence="1">The whole plant</tissue>
    </source>
</reference>
<dbReference type="AlphaFoldDB" id="A0A2I0X3L6"/>
<dbReference type="PANTHER" id="PTHR33116:SF78">
    <property type="entry name" value="OS12G0587133 PROTEIN"/>
    <property type="match status" value="1"/>
</dbReference>
<evidence type="ECO:0000313" key="1">
    <source>
        <dbReference type="EMBL" id="PKU82514.1"/>
    </source>
</evidence>
<dbReference type="EMBL" id="KZ502189">
    <property type="protein sequence ID" value="PKU82514.1"/>
    <property type="molecule type" value="Genomic_DNA"/>
</dbReference>
<evidence type="ECO:0000313" key="2">
    <source>
        <dbReference type="Proteomes" id="UP000233837"/>
    </source>
</evidence>
<proteinExistence type="predicted"/>
<organism evidence="1 2">
    <name type="scientific">Dendrobium catenatum</name>
    <dbReference type="NCBI Taxonomy" id="906689"/>
    <lineage>
        <taxon>Eukaryota</taxon>
        <taxon>Viridiplantae</taxon>
        <taxon>Streptophyta</taxon>
        <taxon>Embryophyta</taxon>
        <taxon>Tracheophyta</taxon>
        <taxon>Spermatophyta</taxon>
        <taxon>Magnoliopsida</taxon>
        <taxon>Liliopsida</taxon>
        <taxon>Asparagales</taxon>
        <taxon>Orchidaceae</taxon>
        <taxon>Epidendroideae</taxon>
        <taxon>Malaxideae</taxon>
        <taxon>Dendrobiinae</taxon>
        <taxon>Dendrobium</taxon>
    </lineage>
</organism>
<gene>
    <name evidence="1" type="ORF">MA16_Dca022971</name>
</gene>
<protein>
    <submittedName>
        <fullName evidence="1">Ribonuclease H protein</fullName>
    </submittedName>
</protein>
<name>A0A2I0X3L6_9ASPA</name>
<dbReference type="PANTHER" id="PTHR33116">
    <property type="entry name" value="REVERSE TRANSCRIPTASE ZINC-BINDING DOMAIN-CONTAINING PROTEIN-RELATED-RELATED"/>
    <property type="match status" value="1"/>
</dbReference>
<sequence>MVIFGKFTNQRTKKRISNLLKFNVVKELNYLGVKMTLRRMVSSDFSKLMEVAANRLNIWGQKFISLEGKMVLIKSAFLSLPMFLTSISLVPLSILNEFDKMCRSFLWKKNNGNSGIHYTLWTRPRKKAVEDYSQQFQGLVHYGRN</sequence>
<reference evidence="1 2" key="2">
    <citation type="journal article" date="2017" name="Nature">
        <title>The Apostasia genome and the evolution of orchids.</title>
        <authorList>
            <person name="Zhang G.Q."/>
            <person name="Liu K.W."/>
            <person name="Li Z."/>
            <person name="Lohaus R."/>
            <person name="Hsiao Y.Y."/>
            <person name="Niu S.C."/>
            <person name="Wang J.Y."/>
            <person name="Lin Y.C."/>
            <person name="Xu Q."/>
            <person name="Chen L.J."/>
            <person name="Yoshida K."/>
            <person name="Fujiwara S."/>
            <person name="Wang Z.W."/>
            <person name="Zhang Y.Q."/>
            <person name="Mitsuda N."/>
            <person name="Wang M."/>
            <person name="Liu G.H."/>
            <person name="Pecoraro L."/>
            <person name="Huang H.X."/>
            <person name="Xiao X.J."/>
            <person name="Lin M."/>
            <person name="Wu X.Y."/>
            <person name="Wu W.L."/>
            <person name="Chen Y.Y."/>
            <person name="Chang S.B."/>
            <person name="Sakamoto S."/>
            <person name="Ohme-Takagi M."/>
            <person name="Yagi M."/>
            <person name="Zeng S.J."/>
            <person name="Shen C.Y."/>
            <person name="Yeh C.M."/>
            <person name="Luo Y.B."/>
            <person name="Tsai W.C."/>
            <person name="Van de Peer Y."/>
            <person name="Liu Z.J."/>
        </authorList>
    </citation>
    <scope>NUCLEOTIDE SEQUENCE [LARGE SCALE GENOMIC DNA]</scope>
    <source>
        <tissue evidence="1">The whole plant</tissue>
    </source>
</reference>